<keyword evidence="4" id="KW-0333">Golgi apparatus</keyword>
<proteinExistence type="inferred from homology"/>
<evidence type="ECO:0000313" key="11">
    <source>
        <dbReference type="Proteomes" id="UP000007875"/>
    </source>
</evidence>
<evidence type="ECO:0000256" key="9">
    <source>
        <dbReference type="SAM" id="Phobius"/>
    </source>
</evidence>
<sequence>RNIRKRWFLAALFITSLVYFVYKTNFRRESVRKDTSFKLVQNAQRVEVFLRTLKWQPRGNPWNSSSYNPLKQCRNSLQGKDWIVDDNGCVCKRDSLRDNGCCDVTAPATKWQTCASCRATNCCVVYEHCVSCCLQPKHRALLEKANNDVINPQIMMSSIHDQYELCLMKCRTSSLSVRHENTYRDPTYKYCFGMLPAEFCSV</sequence>
<dbReference type="GeneTree" id="ENSGT00390000008031"/>
<feature type="transmembrane region" description="Helical" evidence="9">
    <location>
        <begin position="6"/>
        <end position="22"/>
    </location>
</feature>
<keyword evidence="11" id="KW-1185">Reference proteome</keyword>
<evidence type="ECO:0000313" key="10">
    <source>
        <dbReference type="Ensembl" id="ENSCSAVP00000002099.1"/>
    </source>
</evidence>
<reference evidence="11" key="1">
    <citation type="submission" date="2003-08" db="EMBL/GenBank/DDBJ databases">
        <authorList>
            <person name="Birren B."/>
            <person name="Nusbaum C."/>
            <person name="Abebe A."/>
            <person name="Abouelleil A."/>
            <person name="Adekoya E."/>
            <person name="Ait-zahra M."/>
            <person name="Allen N."/>
            <person name="Allen T."/>
            <person name="An P."/>
            <person name="Anderson M."/>
            <person name="Anderson S."/>
            <person name="Arachchi H."/>
            <person name="Armbruster J."/>
            <person name="Bachantsang P."/>
            <person name="Baldwin J."/>
            <person name="Barry A."/>
            <person name="Bayul T."/>
            <person name="Blitshsteyn B."/>
            <person name="Bloom T."/>
            <person name="Blye J."/>
            <person name="Boguslavskiy L."/>
            <person name="Borowsky M."/>
            <person name="Boukhgalter B."/>
            <person name="Brunache A."/>
            <person name="Butler J."/>
            <person name="Calixte N."/>
            <person name="Calvo S."/>
            <person name="Camarata J."/>
            <person name="Campo K."/>
            <person name="Chang J."/>
            <person name="Cheshatsang Y."/>
            <person name="Citroen M."/>
            <person name="Collymore A."/>
            <person name="Considine T."/>
            <person name="Cook A."/>
            <person name="Cooke P."/>
            <person name="Corum B."/>
            <person name="Cuomo C."/>
            <person name="David R."/>
            <person name="Dawoe T."/>
            <person name="Degray S."/>
            <person name="Dodge S."/>
            <person name="Dooley K."/>
            <person name="Dorje P."/>
            <person name="Dorjee K."/>
            <person name="Dorris L."/>
            <person name="Duffey N."/>
            <person name="Dupes A."/>
            <person name="Elkins T."/>
            <person name="Engels R."/>
            <person name="Erickson J."/>
            <person name="Farina A."/>
            <person name="Faro S."/>
            <person name="Ferreira P."/>
            <person name="Fischer H."/>
            <person name="Fitzgerald M."/>
            <person name="Foley K."/>
            <person name="Gage D."/>
            <person name="Galagan J."/>
            <person name="Gearin G."/>
            <person name="Gnerre S."/>
            <person name="Gnirke A."/>
            <person name="Goyette A."/>
            <person name="Graham J."/>
            <person name="Grandbois E."/>
            <person name="Gyaltsen K."/>
            <person name="Hafez N."/>
            <person name="Hagopian D."/>
            <person name="Hagos B."/>
            <person name="Hall J."/>
            <person name="Hatcher B."/>
            <person name="Heller A."/>
            <person name="Higgins H."/>
            <person name="Honan T."/>
            <person name="Horn A."/>
            <person name="Houde N."/>
            <person name="Hughes L."/>
            <person name="Hulme W."/>
            <person name="Husby E."/>
            <person name="Iliev I."/>
            <person name="Jaffe D."/>
            <person name="Jones C."/>
            <person name="Kamal M."/>
            <person name="Kamat A."/>
            <person name="Kamvysselis M."/>
            <person name="Karlsson E."/>
            <person name="Kells C."/>
            <person name="Kieu A."/>
            <person name="Kisner P."/>
            <person name="Kodira C."/>
            <person name="Kulbokas E."/>
            <person name="Labutti K."/>
            <person name="Lama D."/>
            <person name="Landers T."/>
            <person name="Leger J."/>
            <person name="Levine S."/>
            <person name="Lewis D."/>
            <person name="Lewis T."/>
            <person name="Lindblad-toh K."/>
            <person name="Liu X."/>
            <person name="Lokyitsang T."/>
            <person name="Lokyitsang Y."/>
            <person name="Lucien O."/>
            <person name="Lui A."/>
            <person name="Ma L.J."/>
            <person name="Mabbitt R."/>
            <person name="Macdonald J."/>
            <person name="Maclean C."/>
            <person name="Major J."/>
            <person name="Manning J."/>
            <person name="Marabella R."/>
            <person name="Maru K."/>
            <person name="Matthews C."/>
            <person name="Mauceli E."/>
            <person name="Mccarthy M."/>
            <person name="Mcdonough S."/>
            <person name="Mcghee T."/>
            <person name="Meldrim J."/>
            <person name="Meneus L."/>
            <person name="Mesirov J."/>
            <person name="Mihalev A."/>
            <person name="Mihova T."/>
            <person name="Mikkelsen T."/>
            <person name="Mlenga V."/>
            <person name="Moru K."/>
            <person name="Mozes J."/>
            <person name="Mulrain L."/>
            <person name="Munson G."/>
            <person name="Naylor J."/>
            <person name="Newes C."/>
            <person name="Nguyen C."/>
            <person name="Nguyen N."/>
            <person name="Nguyen T."/>
            <person name="Nicol R."/>
            <person name="Nielsen C."/>
            <person name="Nizzari M."/>
            <person name="Norbu C."/>
            <person name="Norbu N."/>
            <person name="O'donnell P."/>
            <person name="Okoawo O."/>
            <person name="O'leary S."/>
            <person name="Omotosho B."/>
            <person name="O'neill K."/>
            <person name="Osman S."/>
            <person name="Parker S."/>
            <person name="Perrin D."/>
            <person name="Phunkhang P."/>
            <person name="Piqani B."/>
            <person name="Purcell S."/>
            <person name="Rachupka T."/>
            <person name="Ramasamy U."/>
            <person name="Rameau R."/>
            <person name="Ray V."/>
            <person name="Raymond C."/>
            <person name="Retta R."/>
            <person name="Richardson S."/>
            <person name="Rise C."/>
            <person name="Rodriguez J."/>
            <person name="Rogers J."/>
            <person name="Rogov P."/>
            <person name="Rutman M."/>
            <person name="Schupbach R."/>
            <person name="Seaman C."/>
            <person name="Settipalli S."/>
            <person name="Sharpe T."/>
            <person name="Sheridan J."/>
            <person name="Sherpa N."/>
            <person name="Shi J."/>
            <person name="Smirnov S."/>
            <person name="Smith C."/>
            <person name="Sougnez C."/>
            <person name="Spencer B."/>
            <person name="Stalker J."/>
            <person name="Stange-thomann N."/>
            <person name="Stavropoulos S."/>
            <person name="Stetson K."/>
            <person name="Stone C."/>
            <person name="Stone S."/>
            <person name="Stubbs M."/>
            <person name="Talamas J."/>
            <person name="Tchuinga P."/>
            <person name="Tenzing P."/>
            <person name="Tesfaye S."/>
            <person name="Theodore J."/>
            <person name="Thoulutsang Y."/>
            <person name="Topham K."/>
            <person name="Towey S."/>
            <person name="Tsamla T."/>
            <person name="Tsomo N."/>
            <person name="Vallee D."/>
            <person name="Vassiliev H."/>
            <person name="Venkataraman V."/>
            <person name="Vinson J."/>
            <person name="Vo A."/>
            <person name="Wade C."/>
            <person name="Wang S."/>
            <person name="Wangchuk T."/>
            <person name="Wangdi T."/>
            <person name="Whittaker C."/>
            <person name="Wilkinson J."/>
            <person name="Wu Y."/>
            <person name="Wyman D."/>
            <person name="Yadav S."/>
            <person name="Yang S."/>
            <person name="Yang X."/>
            <person name="Yeager S."/>
            <person name="Yee E."/>
            <person name="Young G."/>
            <person name="Zainoun J."/>
            <person name="Zembeck L."/>
            <person name="Zimmer A."/>
            <person name="Zody M."/>
            <person name="Lander E."/>
        </authorList>
    </citation>
    <scope>NUCLEOTIDE SEQUENCE [LARGE SCALE GENOMIC DNA]</scope>
</reference>
<dbReference type="PANTHER" id="PTHR13481:SF0">
    <property type="entry name" value="SREBP REGULATING GENE PROTEIN"/>
    <property type="match status" value="1"/>
</dbReference>
<protein>
    <recommendedName>
        <fullName evidence="8">SREBP regulating gene protein</fullName>
    </recommendedName>
</protein>
<evidence type="ECO:0000256" key="3">
    <source>
        <dbReference type="ARBA" id="ARBA00022989"/>
    </source>
</evidence>
<keyword evidence="6" id="KW-0325">Glycoprotein</keyword>
<comment type="similarity">
    <text evidence="7">Belongs to the SPRING family.</text>
</comment>
<keyword evidence="5 9" id="KW-0472">Membrane</keyword>
<dbReference type="Proteomes" id="UP000007875">
    <property type="component" value="Unassembled WGS sequence"/>
</dbReference>
<dbReference type="Pfam" id="PF10218">
    <property type="entry name" value="SPRING1"/>
    <property type="match status" value="1"/>
</dbReference>
<dbReference type="PANTHER" id="PTHR13481">
    <property type="entry name" value="SREBP REGULATING GENE PROTEIN"/>
    <property type="match status" value="1"/>
</dbReference>
<dbReference type="OMA" id="QHICKSC"/>
<dbReference type="eggNOG" id="KOG3136">
    <property type="taxonomic scope" value="Eukaryota"/>
</dbReference>
<dbReference type="FunCoup" id="H2Y9V1">
    <property type="interactions" value="1"/>
</dbReference>
<dbReference type="AlphaFoldDB" id="H2Y9V1"/>
<keyword evidence="2 9" id="KW-0812">Transmembrane</keyword>
<evidence type="ECO:0000256" key="1">
    <source>
        <dbReference type="ARBA" id="ARBA00004194"/>
    </source>
</evidence>
<accession>H2Y9V1</accession>
<organism evidence="10 11">
    <name type="scientific">Ciona savignyi</name>
    <name type="common">Pacific transparent sea squirt</name>
    <dbReference type="NCBI Taxonomy" id="51511"/>
    <lineage>
        <taxon>Eukaryota</taxon>
        <taxon>Metazoa</taxon>
        <taxon>Chordata</taxon>
        <taxon>Tunicata</taxon>
        <taxon>Ascidiacea</taxon>
        <taxon>Phlebobranchia</taxon>
        <taxon>Cionidae</taxon>
        <taxon>Ciona</taxon>
    </lineage>
</organism>
<evidence type="ECO:0000256" key="5">
    <source>
        <dbReference type="ARBA" id="ARBA00023136"/>
    </source>
</evidence>
<dbReference type="InterPro" id="IPR019352">
    <property type="entry name" value="SPRING1"/>
</dbReference>
<dbReference type="Ensembl" id="ENSCSAVT00000002136.1">
    <property type="protein sequence ID" value="ENSCSAVP00000002099.1"/>
    <property type="gene ID" value="ENSCSAVG00000001236.1"/>
</dbReference>
<evidence type="ECO:0000256" key="8">
    <source>
        <dbReference type="ARBA" id="ARBA00023485"/>
    </source>
</evidence>
<evidence type="ECO:0000256" key="2">
    <source>
        <dbReference type="ARBA" id="ARBA00022692"/>
    </source>
</evidence>
<evidence type="ECO:0000256" key="4">
    <source>
        <dbReference type="ARBA" id="ARBA00023034"/>
    </source>
</evidence>
<dbReference type="GO" id="GO:2000640">
    <property type="term" value="P:positive regulation of SREBP signaling pathway"/>
    <property type="evidence" value="ECO:0007669"/>
    <property type="project" value="InterPro"/>
</dbReference>
<name>H2Y9V1_CIOSA</name>
<dbReference type="GO" id="GO:0000139">
    <property type="term" value="C:Golgi membrane"/>
    <property type="evidence" value="ECO:0007669"/>
    <property type="project" value="UniProtKB-SubCell"/>
</dbReference>
<dbReference type="HOGENOM" id="CLU_079455_0_0_1"/>
<comment type="subcellular location">
    <subcellularLocation>
        <location evidence="1">Golgi apparatus membrane</location>
        <topology evidence="1">Single-pass membrane protein</topology>
    </subcellularLocation>
</comment>
<reference evidence="10" key="2">
    <citation type="submission" date="2025-08" db="UniProtKB">
        <authorList>
            <consortium name="Ensembl"/>
        </authorList>
    </citation>
    <scope>IDENTIFICATION</scope>
</reference>
<dbReference type="InParanoid" id="H2Y9V1"/>
<reference evidence="10" key="3">
    <citation type="submission" date="2025-09" db="UniProtKB">
        <authorList>
            <consortium name="Ensembl"/>
        </authorList>
    </citation>
    <scope>IDENTIFICATION</scope>
</reference>
<keyword evidence="3 9" id="KW-1133">Transmembrane helix</keyword>
<evidence type="ECO:0000256" key="7">
    <source>
        <dbReference type="ARBA" id="ARBA00023461"/>
    </source>
</evidence>
<evidence type="ECO:0000256" key="6">
    <source>
        <dbReference type="ARBA" id="ARBA00023180"/>
    </source>
</evidence>